<comment type="caution">
    <text evidence="3">The sequence shown here is derived from an EMBL/GenBank/DDBJ whole genome shotgun (WGS) entry which is preliminary data.</text>
</comment>
<gene>
    <name evidence="2" type="ORF">HHJ74_08785</name>
    <name evidence="3" type="ORF">HHJ77_05330</name>
</gene>
<keyword evidence="3" id="KW-0645">Protease</keyword>
<sequence>MKRRILAILGSFIIAVGLSAEAYAMPKSDFSDDDLNGVLPEESETPSWEDEFGDIVTEATLEYSDSYAGAGIAEDRKSAWIWFTRTIPQKIQQRAQKLPVPVKLRDDLPISNQELSNKQWDVYSKVIQVYPKEYVVSTSSVDNNQINIYYRPSISARVAVEQKHQIEDLLNMPEQDDEGTRVVLEADSSTEAVGEALYGGGYLSTCTAGFSIRKSGVTENGLVTAGHCTSPQRYGASGQVSLTRKGTYIGDSGDVAIYHADRGWTAPKFYYAPGKLRDINAVKNTYNGQKICVNGQYSANKCTTVLSVNNCGDGACGLTATTDYVTQGGDSGAPWFWRNTGYGIHQGRIIVGGRARSGFTPVLRAQQLLNFQVKLS</sequence>
<dbReference type="RefSeq" id="WP_004017393.1">
    <property type="nucleotide sequence ID" value="NZ_CAMPUA010000008.1"/>
</dbReference>
<organism evidence="3 4">
    <name type="scientific">Mobiluncus mulieris</name>
    <dbReference type="NCBI Taxonomy" id="2052"/>
    <lineage>
        <taxon>Bacteria</taxon>
        <taxon>Bacillati</taxon>
        <taxon>Actinomycetota</taxon>
        <taxon>Actinomycetes</taxon>
        <taxon>Actinomycetales</taxon>
        <taxon>Actinomycetaceae</taxon>
        <taxon>Mobiluncus</taxon>
    </lineage>
</organism>
<dbReference type="InterPro" id="IPR009003">
    <property type="entry name" value="Peptidase_S1_PA"/>
</dbReference>
<proteinExistence type="predicted"/>
<evidence type="ECO:0000313" key="4">
    <source>
        <dbReference type="Proteomes" id="UP000575397"/>
    </source>
</evidence>
<keyword evidence="1" id="KW-0732">Signal</keyword>
<feature type="chain" id="PRO_5036215805" evidence="1">
    <location>
        <begin position="25"/>
        <end position="376"/>
    </location>
</feature>
<protein>
    <submittedName>
        <fullName evidence="3">Serine protease</fullName>
    </submittedName>
</protein>
<dbReference type="InterPro" id="IPR043504">
    <property type="entry name" value="Peptidase_S1_PA_chymotrypsin"/>
</dbReference>
<evidence type="ECO:0000313" key="3">
    <source>
        <dbReference type="EMBL" id="NMX03357.1"/>
    </source>
</evidence>
<keyword evidence="3" id="KW-0378">Hydrolase</keyword>
<dbReference type="GO" id="GO:0006508">
    <property type="term" value="P:proteolysis"/>
    <property type="evidence" value="ECO:0007669"/>
    <property type="project" value="UniProtKB-KW"/>
</dbReference>
<dbReference type="AlphaFoldDB" id="A0A7Y0TX95"/>
<dbReference type="SUPFAM" id="SSF50494">
    <property type="entry name" value="Trypsin-like serine proteases"/>
    <property type="match status" value="1"/>
</dbReference>
<dbReference type="EMBL" id="JABCUS010000009">
    <property type="protein sequence ID" value="NMX03357.1"/>
    <property type="molecule type" value="Genomic_DNA"/>
</dbReference>
<feature type="signal peptide" evidence="1">
    <location>
        <begin position="1"/>
        <end position="24"/>
    </location>
</feature>
<dbReference type="EMBL" id="JABCUV010000010">
    <property type="protein sequence ID" value="NMW93776.1"/>
    <property type="molecule type" value="Genomic_DNA"/>
</dbReference>
<evidence type="ECO:0000313" key="5">
    <source>
        <dbReference type="Proteomes" id="UP000582487"/>
    </source>
</evidence>
<accession>A0A7Y0TX95</accession>
<evidence type="ECO:0000313" key="2">
    <source>
        <dbReference type="EMBL" id="NMW93776.1"/>
    </source>
</evidence>
<name>A0A7Y0TX95_9ACTO</name>
<evidence type="ECO:0000256" key="1">
    <source>
        <dbReference type="SAM" id="SignalP"/>
    </source>
</evidence>
<dbReference type="Proteomes" id="UP000575397">
    <property type="component" value="Unassembled WGS sequence"/>
</dbReference>
<dbReference type="CDD" id="cd21112">
    <property type="entry name" value="alphaLP-like"/>
    <property type="match status" value="1"/>
</dbReference>
<dbReference type="Gene3D" id="2.40.10.10">
    <property type="entry name" value="Trypsin-like serine proteases"/>
    <property type="match status" value="2"/>
</dbReference>
<reference evidence="4 5" key="1">
    <citation type="submission" date="2020-04" db="EMBL/GenBank/DDBJ databases">
        <title>Antimicrobial susceptibility and clonality of vaginal-derived multi-drug resistant Mobiluncus isolates in China.</title>
        <authorList>
            <person name="Zhang X."/>
        </authorList>
    </citation>
    <scope>NUCLEOTIDE SEQUENCE [LARGE SCALE GENOMIC DNA]</scope>
    <source>
        <strain evidence="3 4">12</strain>
        <strain evidence="2 5">7</strain>
    </source>
</reference>
<dbReference type="GO" id="GO:0008233">
    <property type="term" value="F:peptidase activity"/>
    <property type="evidence" value="ECO:0007669"/>
    <property type="project" value="UniProtKB-KW"/>
</dbReference>
<dbReference type="Proteomes" id="UP000582487">
    <property type="component" value="Unassembled WGS sequence"/>
</dbReference>